<feature type="domain" description="Legume lectin" evidence="3">
    <location>
        <begin position="8"/>
        <end position="232"/>
    </location>
</feature>
<evidence type="ECO:0000259" key="3">
    <source>
        <dbReference type="Pfam" id="PF00139"/>
    </source>
</evidence>
<protein>
    <submittedName>
        <fullName evidence="4">Lectin</fullName>
    </submittedName>
</protein>
<dbReference type="InterPro" id="IPR000985">
    <property type="entry name" value="Lectin_LegA_CS"/>
</dbReference>
<dbReference type="SUPFAM" id="SSF49899">
    <property type="entry name" value="Concanavalin A-like lectins/glucanases"/>
    <property type="match status" value="1"/>
</dbReference>
<name>Q8SA62_9FABA</name>
<dbReference type="PROSITE" id="PS00308">
    <property type="entry name" value="LECTIN_LEGUME_ALPHA"/>
    <property type="match status" value="1"/>
</dbReference>
<dbReference type="PANTHER" id="PTHR32401:SF47">
    <property type="entry name" value="LEGUME LECTIN DOMAIN-CONTAINING PROTEIN"/>
    <property type="match status" value="1"/>
</dbReference>
<dbReference type="InterPro" id="IPR019825">
    <property type="entry name" value="Lectin_legB_Mn/Ca_BS"/>
</dbReference>
<keyword evidence="2" id="KW-0430">Lectin</keyword>
<accession>Q8SA62</accession>
<evidence type="ECO:0000256" key="1">
    <source>
        <dbReference type="ARBA" id="ARBA00007606"/>
    </source>
</evidence>
<dbReference type="Gene3D" id="2.60.120.200">
    <property type="match status" value="1"/>
</dbReference>
<dbReference type="PANTHER" id="PTHR32401">
    <property type="entry name" value="CONCANAVALIN A-LIKE LECTIN FAMILY PROTEIN"/>
    <property type="match status" value="1"/>
</dbReference>
<proteinExistence type="evidence at transcript level"/>
<evidence type="ECO:0000256" key="2">
    <source>
        <dbReference type="ARBA" id="ARBA00022734"/>
    </source>
</evidence>
<dbReference type="CDD" id="cd06899">
    <property type="entry name" value="lectin_legume_LecRK_Arcelin_ConA"/>
    <property type="match status" value="1"/>
</dbReference>
<dbReference type="PROSITE" id="PS00307">
    <property type="entry name" value="LECTIN_LEGUME_BETA"/>
    <property type="match status" value="1"/>
</dbReference>
<dbReference type="PIRSF" id="PIRSF002690">
    <property type="entry name" value="L-type_lectin_plant"/>
    <property type="match status" value="1"/>
</dbReference>
<reference evidence="4" key="1">
    <citation type="submission" date="2002-01" db="EMBL/GenBank/DDBJ databases">
        <title>cDNA of Onobrychis tanaitica Spreng. lectin.</title>
        <authorList>
            <person name="Zhao S."/>
            <person name="Chen D."/>
            <person name="Wei G."/>
            <person name="Yang Z."/>
        </authorList>
    </citation>
    <scope>NUCLEOTIDE SEQUENCE</scope>
</reference>
<dbReference type="InterPro" id="IPR050258">
    <property type="entry name" value="Leguminous_Lectin"/>
</dbReference>
<dbReference type="InterPro" id="IPR013320">
    <property type="entry name" value="ConA-like_dom_sf"/>
</dbReference>
<organism evidence="4">
    <name type="scientific">Onobrychis arenaria subsp. arenaria</name>
    <dbReference type="NCBI Taxonomy" id="186740"/>
    <lineage>
        <taxon>Eukaryota</taxon>
        <taxon>Viridiplantae</taxon>
        <taxon>Streptophyta</taxon>
        <taxon>Embryophyta</taxon>
        <taxon>Tracheophyta</taxon>
        <taxon>Spermatophyta</taxon>
        <taxon>Magnoliopsida</taxon>
        <taxon>eudicotyledons</taxon>
        <taxon>Gunneridae</taxon>
        <taxon>Pentapetalae</taxon>
        <taxon>rosids</taxon>
        <taxon>fabids</taxon>
        <taxon>Fabales</taxon>
        <taxon>Fabaceae</taxon>
        <taxon>Papilionoideae</taxon>
        <taxon>50 kb inversion clade</taxon>
        <taxon>NPAAA clade</taxon>
        <taxon>Hologalegina</taxon>
        <taxon>IRL clade</taxon>
        <taxon>Hedysareae</taxon>
        <taxon>Onobrychis</taxon>
    </lineage>
</organism>
<dbReference type="AlphaFoldDB" id="Q8SA62"/>
<dbReference type="GO" id="GO:0030246">
    <property type="term" value="F:carbohydrate binding"/>
    <property type="evidence" value="ECO:0007669"/>
    <property type="project" value="UniProtKB-KW"/>
</dbReference>
<dbReference type="EMBL" id="AF472485">
    <property type="protein sequence ID" value="AAL79163.1"/>
    <property type="molecule type" value="mRNA"/>
</dbReference>
<dbReference type="Pfam" id="PF00139">
    <property type="entry name" value="Lectin_legB"/>
    <property type="match status" value="1"/>
</dbReference>
<dbReference type="InterPro" id="IPR016363">
    <property type="entry name" value="L-lectin"/>
</dbReference>
<dbReference type="InterPro" id="IPR001220">
    <property type="entry name" value="Legume_lectin_dom"/>
</dbReference>
<evidence type="ECO:0000313" key="4">
    <source>
        <dbReference type="EMBL" id="AAL79163.1"/>
    </source>
</evidence>
<sequence>MAENYVCFDFSKFLSGQENLILQGDTVTDDSNRCLVLTRENNGRPVQDSVGRVLYQTPIHLWDKQIDKEASFETSFTFFIYRENINRGGDGITFFLAPTDTQPKSGGGYLGIFKDAESNETVVAVEFDTFSNRWDPANSHIGINVNSVKSTITKPWSLKNDYFTVTITYDAPARSLSVSSFYRNKPDDIFTVKASVHLRDALPQWVRIGLSAATGDLVEQHRLYSWSFKSVLPLDSSTTKGFKNTNYIQQA</sequence>
<comment type="similarity">
    <text evidence="1">Belongs to the leguminous lectin family.</text>
</comment>